<comment type="cofactor">
    <cofactor evidence="1">
        <name>Zn(2+)</name>
        <dbReference type="ChEBI" id="CHEBI:29105"/>
    </cofactor>
</comment>
<keyword evidence="7" id="KW-1185">Reference proteome</keyword>
<dbReference type="InterPro" id="IPR024087">
    <property type="entry name" value="Creatininase-like_sf"/>
</dbReference>
<dbReference type="Gene3D" id="3.40.50.10310">
    <property type="entry name" value="Creatininase"/>
    <property type="match status" value="1"/>
</dbReference>
<keyword evidence="4" id="KW-0862">Zinc</keyword>
<dbReference type="InterPro" id="IPR031034">
    <property type="entry name" value="Creatininase"/>
</dbReference>
<dbReference type="EMBL" id="JBBLZC010000017">
    <property type="protein sequence ID" value="MEK0084692.1"/>
    <property type="molecule type" value="Genomic_DNA"/>
</dbReference>
<comment type="caution">
    <text evidence="6">The sequence shown here is derived from an EMBL/GenBank/DDBJ whole genome shotgun (WGS) entry which is preliminary data.</text>
</comment>
<evidence type="ECO:0000313" key="7">
    <source>
        <dbReference type="Proteomes" id="UP001375743"/>
    </source>
</evidence>
<reference evidence="6 7" key="1">
    <citation type="submission" date="2024-01" db="EMBL/GenBank/DDBJ databases">
        <title>Multi-omics insights into the function and evolution of sodium benzoate biodegradation pathways in Benzoatithermus flavus gen. nov., sp. nov. from hot spring.</title>
        <authorList>
            <person name="Hu C.-J."/>
            <person name="Li W.-J."/>
        </authorList>
    </citation>
    <scope>NUCLEOTIDE SEQUENCE [LARGE SCALE GENOMIC DNA]</scope>
    <source>
        <strain evidence="6 7">SYSU G07066</strain>
    </source>
</reference>
<gene>
    <name evidence="6" type="ORF">U1T56_16175</name>
</gene>
<comment type="similarity">
    <text evidence="5">Belongs to the creatininase superfamily.</text>
</comment>
<dbReference type="NCBIfam" id="TIGR04448">
    <property type="entry name" value="creatininase"/>
    <property type="match status" value="1"/>
</dbReference>
<keyword evidence="3 6" id="KW-0378">Hydrolase</keyword>
<evidence type="ECO:0000256" key="3">
    <source>
        <dbReference type="ARBA" id="ARBA00022801"/>
    </source>
</evidence>
<dbReference type="PANTHER" id="PTHR35005:SF1">
    <property type="entry name" value="2-AMINO-5-FORMYLAMINO-6-RIBOSYLAMINOPYRIMIDIN-4(3H)-ONE 5'-MONOPHOSPHATE DEFORMYLASE"/>
    <property type="match status" value="1"/>
</dbReference>
<evidence type="ECO:0000256" key="2">
    <source>
        <dbReference type="ARBA" id="ARBA00022723"/>
    </source>
</evidence>
<name>A0ABU8XXN7_9PROT</name>
<evidence type="ECO:0000256" key="1">
    <source>
        <dbReference type="ARBA" id="ARBA00001947"/>
    </source>
</evidence>
<organism evidence="6 7">
    <name type="scientific">Benzoatithermus flavus</name>
    <dbReference type="NCBI Taxonomy" id="3108223"/>
    <lineage>
        <taxon>Bacteria</taxon>
        <taxon>Pseudomonadati</taxon>
        <taxon>Pseudomonadota</taxon>
        <taxon>Alphaproteobacteria</taxon>
        <taxon>Geminicoccales</taxon>
        <taxon>Geminicoccaceae</taxon>
        <taxon>Benzoatithermus</taxon>
    </lineage>
</organism>
<dbReference type="EC" id="3.5.2.10" evidence="6"/>
<keyword evidence="2" id="KW-0479">Metal-binding</keyword>
<evidence type="ECO:0000256" key="4">
    <source>
        <dbReference type="ARBA" id="ARBA00022833"/>
    </source>
</evidence>
<dbReference type="Pfam" id="PF02633">
    <property type="entry name" value="Creatininase"/>
    <property type="match status" value="1"/>
</dbReference>
<dbReference type="Proteomes" id="UP001375743">
    <property type="component" value="Unassembled WGS sequence"/>
</dbReference>
<sequence length="273" mass="29865">MDGAGLIGEICGAVLAPERWPATLEHLGGLVAPPFTYGYKSHQKSGGGNHLPGTTSLDGATLVAALRDVMKEFVRHGARRLVLVNGHYENSWFIVEAIDLALRELRWDGIRDVKVVVLSYWDFVGEATMVRLYPEGFPGWAVEHGGVLETSLMLALHPQLVVLERAIDQAPASFPPYEVYPVHPEWTPPSGTPAFAASTQAQPPTSQIRAPSRISLCSSADLIVRIHMVAWPTSTSSTPGSASSSWRRRSMLTWSNSMPSRRTPLVSCWTARK</sequence>
<accession>A0ABU8XXN7</accession>
<dbReference type="InterPro" id="IPR003785">
    <property type="entry name" value="Creatininase/forma_Hydrolase"/>
</dbReference>
<evidence type="ECO:0000313" key="6">
    <source>
        <dbReference type="EMBL" id="MEK0084692.1"/>
    </source>
</evidence>
<evidence type="ECO:0000256" key="5">
    <source>
        <dbReference type="ARBA" id="ARBA00024029"/>
    </source>
</evidence>
<dbReference type="PANTHER" id="PTHR35005">
    <property type="entry name" value="3-DEHYDRO-SCYLLO-INOSOSE HYDROLASE"/>
    <property type="match status" value="1"/>
</dbReference>
<proteinExistence type="inferred from homology"/>
<dbReference type="SUPFAM" id="SSF102215">
    <property type="entry name" value="Creatininase"/>
    <property type="match status" value="1"/>
</dbReference>
<protein>
    <submittedName>
        <fullName evidence="6">Creatininase</fullName>
        <ecNumber evidence="6">3.5.2.10</ecNumber>
    </submittedName>
</protein>
<dbReference type="GO" id="GO:0047789">
    <property type="term" value="F:creatininase activity"/>
    <property type="evidence" value="ECO:0007669"/>
    <property type="project" value="UniProtKB-EC"/>
</dbReference>